<dbReference type="InterPro" id="IPR025979">
    <property type="entry name" value="ChrR-like_cupin_dom"/>
</dbReference>
<sequence length="119" mass="13238">MLNNNPQVRVFPELLARFSYVDLPWQPFREGVEIYHLYENNAGSSAALLRYAAGAKVPKHTHLGYEHIFVLAGSQSDAEGTYTKGSVIINAPNTSHQVSSEHGCVVLIVWEKPVIMTNE</sequence>
<reference evidence="2 3" key="1">
    <citation type="journal article" date="2020" name="ISME J.">
        <title>Comparative genomics reveals insights into cyanobacterial evolution and habitat adaptation.</title>
        <authorList>
            <person name="Chen M.Y."/>
            <person name="Teng W.K."/>
            <person name="Zhao L."/>
            <person name="Hu C.X."/>
            <person name="Zhou Y.K."/>
            <person name="Han B.P."/>
            <person name="Song L.R."/>
            <person name="Shu W.S."/>
        </authorList>
    </citation>
    <scope>NUCLEOTIDE SEQUENCE [LARGE SCALE GENOMIC DNA]</scope>
    <source>
        <strain evidence="2 3">FACHB-723</strain>
    </source>
</reference>
<organism evidence="2 3">
    <name type="scientific">Pseudanabaena mucicola FACHB-723</name>
    <dbReference type="NCBI Taxonomy" id="2692860"/>
    <lineage>
        <taxon>Bacteria</taxon>
        <taxon>Bacillati</taxon>
        <taxon>Cyanobacteriota</taxon>
        <taxon>Cyanophyceae</taxon>
        <taxon>Pseudanabaenales</taxon>
        <taxon>Pseudanabaenaceae</taxon>
        <taxon>Pseudanabaena</taxon>
    </lineage>
</organism>
<dbReference type="InterPro" id="IPR014710">
    <property type="entry name" value="RmlC-like_jellyroll"/>
</dbReference>
<protein>
    <submittedName>
        <fullName evidence="2">Cupin domain-containing protein</fullName>
    </submittedName>
</protein>
<feature type="domain" description="ChrR-like cupin" evidence="1">
    <location>
        <begin position="22"/>
        <end position="108"/>
    </location>
</feature>
<proteinExistence type="predicted"/>
<evidence type="ECO:0000313" key="3">
    <source>
        <dbReference type="Proteomes" id="UP000642094"/>
    </source>
</evidence>
<dbReference type="SUPFAM" id="SSF51182">
    <property type="entry name" value="RmlC-like cupins"/>
    <property type="match status" value="1"/>
</dbReference>
<evidence type="ECO:0000259" key="1">
    <source>
        <dbReference type="Pfam" id="PF12973"/>
    </source>
</evidence>
<dbReference type="RefSeq" id="WP_190404795.1">
    <property type="nucleotide sequence ID" value="NZ_JACJQB010000066.1"/>
</dbReference>
<dbReference type="EMBL" id="JACJQB010000066">
    <property type="protein sequence ID" value="MBD2189986.1"/>
    <property type="molecule type" value="Genomic_DNA"/>
</dbReference>
<dbReference type="Proteomes" id="UP000642094">
    <property type="component" value="Unassembled WGS sequence"/>
</dbReference>
<evidence type="ECO:0000313" key="2">
    <source>
        <dbReference type="EMBL" id="MBD2189986.1"/>
    </source>
</evidence>
<comment type="caution">
    <text evidence="2">The sequence shown here is derived from an EMBL/GenBank/DDBJ whole genome shotgun (WGS) entry which is preliminary data.</text>
</comment>
<dbReference type="InterPro" id="IPR011051">
    <property type="entry name" value="RmlC_Cupin_sf"/>
</dbReference>
<gene>
    <name evidence="2" type="ORF">H6F41_17815</name>
</gene>
<name>A0ABR8A163_9CYAN</name>
<accession>A0ABR8A163</accession>
<dbReference type="Gene3D" id="2.60.120.10">
    <property type="entry name" value="Jelly Rolls"/>
    <property type="match status" value="1"/>
</dbReference>
<keyword evidence="3" id="KW-1185">Reference proteome</keyword>
<dbReference type="Pfam" id="PF12973">
    <property type="entry name" value="Cupin_7"/>
    <property type="match status" value="1"/>
</dbReference>